<dbReference type="Pfam" id="PF00035">
    <property type="entry name" value="dsrm"/>
    <property type="match status" value="2"/>
</dbReference>
<evidence type="ECO:0000313" key="19">
    <source>
        <dbReference type="EMBL" id="KAJ8440000.1"/>
    </source>
</evidence>
<dbReference type="Proteomes" id="UP001153076">
    <property type="component" value="Unassembled WGS sequence"/>
</dbReference>
<keyword evidence="20" id="KW-1185">Reference proteome</keyword>
<dbReference type="PANTHER" id="PTHR23081:SF0">
    <property type="entry name" value="RNA POLYMERASE II C-TERMINAL DOMAIN PHOSPHATASE-LIKE 1"/>
    <property type="match status" value="1"/>
</dbReference>
<feature type="compositionally biased region" description="Pro residues" evidence="16">
    <location>
        <begin position="584"/>
        <end position="604"/>
    </location>
</feature>
<keyword evidence="10" id="KW-0805">Transcription regulation</keyword>
<dbReference type="EMBL" id="JAKOGI010000202">
    <property type="protein sequence ID" value="KAJ8440000.1"/>
    <property type="molecule type" value="Genomic_DNA"/>
</dbReference>
<comment type="catalytic activity">
    <reaction evidence="13">
        <text>O-phospho-L-seryl-[protein] + H2O = L-seryl-[protein] + phosphate</text>
        <dbReference type="Rhea" id="RHEA:20629"/>
        <dbReference type="Rhea" id="RHEA-COMP:9863"/>
        <dbReference type="Rhea" id="RHEA-COMP:11604"/>
        <dbReference type="ChEBI" id="CHEBI:15377"/>
        <dbReference type="ChEBI" id="CHEBI:29999"/>
        <dbReference type="ChEBI" id="CHEBI:43474"/>
        <dbReference type="ChEBI" id="CHEBI:83421"/>
        <dbReference type="EC" id="3.1.3.16"/>
    </reaction>
</comment>
<dbReference type="InterPro" id="IPR039189">
    <property type="entry name" value="Fcp1"/>
</dbReference>
<dbReference type="OrthoDB" id="10249888at2759"/>
<feature type="compositionally biased region" description="Polar residues" evidence="16">
    <location>
        <begin position="719"/>
        <end position="730"/>
    </location>
</feature>
<reference evidence="19" key="1">
    <citation type="submission" date="2022-04" db="EMBL/GenBank/DDBJ databases">
        <title>Carnegiea gigantea Genome sequencing and assembly v2.</title>
        <authorList>
            <person name="Copetti D."/>
            <person name="Sanderson M.J."/>
            <person name="Burquez A."/>
            <person name="Wojciechowski M.F."/>
        </authorList>
    </citation>
    <scope>NUCLEOTIDE SEQUENCE</scope>
    <source>
        <strain evidence="19">SGP5-SGP5p</strain>
        <tissue evidence="19">Aerial part</tissue>
    </source>
</reference>
<evidence type="ECO:0000256" key="6">
    <source>
        <dbReference type="ARBA" id="ARBA00022473"/>
    </source>
</evidence>
<feature type="compositionally biased region" description="Basic and acidic residues" evidence="16">
    <location>
        <begin position="682"/>
        <end position="701"/>
    </location>
</feature>
<dbReference type="Gene3D" id="3.30.160.20">
    <property type="match status" value="2"/>
</dbReference>
<evidence type="ECO:0000259" key="18">
    <source>
        <dbReference type="PROSITE" id="PS50969"/>
    </source>
</evidence>
<dbReference type="AlphaFoldDB" id="A0A9Q1KAP0"/>
<dbReference type="FunFam" id="3.40.50.1000:FF:000035">
    <property type="entry name" value="RNA polymerase II C-terminal domain phosphatase-like 1"/>
    <property type="match status" value="1"/>
</dbReference>
<evidence type="ECO:0000256" key="9">
    <source>
        <dbReference type="ARBA" id="ARBA00022884"/>
    </source>
</evidence>
<dbReference type="EC" id="3.1.3.16" evidence="5"/>
<evidence type="ECO:0000256" key="1">
    <source>
        <dbReference type="ARBA" id="ARBA00001936"/>
    </source>
</evidence>
<dbReference type="PROSITE" id="PS50969">
    <property type="entry name" value="FCP1"/>
    <property type="match status" value="1"/>
</dbReference>
<feature type="region of interest" description="Disordered" evidence="16">
    <location>
        <begin position="574"/>
        <end position="604"/>
    </location>
</feature>
<dbReference type="SUPFAM" id="SSF56784">
    <property type="entry name" value="HAD-like"/>
    <property type="match status" value="1"/>
</dbReference>
<name>A0A9Q1KAP0_9CARY</name>
<evidence type="ECO:0000256" key="16">
    <source>
        <dbReference type="SAM" id="MobiDB-lite"/>
    </source>
</evidence>
<dbReference type="InterPro" id="IPR014720">
    <property type="entry name" value="dsRBD_dom"/>
</dbReference>
<evidence type="ECO:0000256" key="14">
    <source>
        <dbReference type="ARBA" id="ARBA00048336"/>
    </source>
</evidence>
<feature type="domain" description="DRBM" evidence="17">
    <location>
        <begin position="875"/>
        <end position="945"/>
    </location>
</feature>
<dbReference type="SMART" id="SM00577">
    <property type="entry name" value="CPDc"/>
    <property type="match status" value="1"/>
</dbReference>
<feature type="domain" description="DRBM" evidence="17">
    <location>
        <begin position="742"/>
        <end position="808"/>
    </location>
</feature>
<comment type="caution">
    <text evidence="19">The sequence shown here is derived from an EMBL/GenBank/DDBJ whole genome shotgun (WGS) entry which is preliminary data.</text>
</comment>
<gene>
    <name evidence="19" type="ORF">Cgig2_022682</name>
</gene>
<accession>A0A9Q1KAP0</accession>
<evidence type="ECO:0000313" key="20">
    <source>
        <dbReference type="Proteomes" id="UP001153076"/>
    </source>
</evidence>
<evidence type="ECO:0000256" key="2">
    <source>
        <dbReference type="ARBA" id="ARBA00001941"/>
    </source>
</evidence>
<dbReference type="GO" id="GO:0009755">
    <property type="term" value="P:hormone-mediated signaling pathway"/>
    <property type="evidence" value="ECO:0007669"/>
    <property type="project" value="UniProtKB-ARBA"/>
</dbReference>
<dbReference type="Pfam" id="PF03031">
    <property type="entry name" value="NIF"/>
    <property type="match status" value="1"/>
</dbReference>
<keyword evidence="9 15" id="KW-0694">RNA-binding</keyword>
<evidence type="ECO:0000256" key="4">
    <source>
        <dbReference type="ARBA" id="ARBA00004123"/>
    </source>
</evidence>
<comment type="cofactor">
    <cofactor evidence="3">
        <name>Mg(2+)</name>
        <dbReference type="ChEBI" id="CHEBI:18420"/>
    </cofactor>
</comment>
<feature type="compositionally biased region" description="Polar residues" evidence="16">
    <location>
        <begin position="980"/>
        <end position="993"/>
    </location>
</feature>
<comment type="cofactor">
    <cofactor evidence="1">
        <name>Mn(2+)</name>
        <dbReference type="ChEBI" id="CHEBI:29035"/>
    </cofactor>
</comment>
<feature type="region of interest" description="Disordered" evidence="16">
    <location>
        <begin position="949"/>
        <end position="993"/>
    </location>
</feature>
<comment type="subcellular location">
    <subcellularLocation>
        <location evidence="4">Nucleus</location>
    </subcellularLocation>
</comment>
<evidence type="ECO:0000256" key="10">
    <source>
        <dbReference type="ARBA" id="ARBA00023015"/>
    </source>
</evidence>
<dbReference type="PANTHER" id="PTHR23081">
    <property type="entry name" value="RNA POLYMERASE II CTD PHOSPHATASE"/>
    <property type="match status" value="1"/>
</dbReference>
<evidence type="ECO:0000256" key="7">
    <source>
        <dbReference type="ARBA" id="ARBA00022723"/>
    </source>
</evidence>
<keyword evidence="12" id="KW-0539">Nucleus</keyword>
<evidence type="ECO:0000256" key="5">
    <source>
        <dbReference type="ARBA" id="ARBA00013081"/>
    </source>
</evidence>
<dbReference type="InterPro" id="IPR036412">
    <property type="entry name" value="HAD-like_sf"/>
</dbReference>
<dbReference type="GO" id="GO:0003723">
    <property type="term" value="F:RNA binding"/>
    <property type="evidence" value="ECO:0007669"/>
    <property type="project" value="UniProtKB-UniRule"/>
</dbReference>
<feature type="domain" description="FCP1 homology" evidence="18">
    <location>
        <begin position="144"/>
        <end position="392"/>
    </location>
</feature>
<keyword evidence="6" id="KW-0217">Developmental protein</keyword>
<proteinExistence type="predicted"/>
<sequence>MIKSVVYQGENPLGEVEISLSPQNNLNNDVLKKGMMRISHYSPASERCPPLAVLHTITSSGLWFKMMESESSSYNKSLHFQQQDSPLRALHSASIRENKTAVVPLGEQEIHLVAMHSRRSDSRTPCFWGFCVASGLYDSCLGMLNLRCLGIVFDLDETLIVANTMRSFEDRIEALQRKISIETDPQRLAGMMAEVKRYQDDKAILKQYTETDQVVDNGKVHKIQAEVVPALSDNHQTIVRPLIRLPDKNIVLTRINPQIRDTSVLVRLRPAWEDLRSYLTARGRKRFEVYVCTMAERDYALEMWRLLDPDSNLISMGELLDRIVCVKSGLKKSLFNVFHNGSCHPKMALVIDDRLKVWDEKDQARVHVVPAFAPYYAPQAEANNAIPVLCVARNVACNVRGGFFKDFDEGLLQQIPEVSYEDDLKDIPCPDVSNYLVSEDDGSGSNGNKEPLCFDGMADAEVERRLKEAVLASSAALSVPSAPSSATIDPDSRLPASLPFMVATSIAVQQPAPQASIMPFHNNLFSQAASLVRSMVNIGPQDLGLHNSPAREEGEVPESELDPDTRRRLLILQHGQDTRDNLPNEPPFPVRSPGPVPGPASGPAPFPVPIPGPVPRVQSRGSWFPVEDHASPGPLSQSVAKEYPIAPDAVHFEKQRPPPHPYARKLENSLRPERSFIERARYPREIEKFHPQAPRRDDRLRSSHSSPSRQSFQGDGISLTRSVSSNTDFELQSERGAPLSESSVGALQDIATRCGTKVEFKAALAATTELKFSMEAYFAGEKVGEGTGVTRREAQHRAAESSLMNLADRYLAHIKSDSSTPQSDTSRGHSPSDVGFSSDMNSHGDHVPLKNEMARSSELIGQDDSDIDGSKVSIGSVSALKELCMREGLDIYFRVQSSASINQDQKDELYAEVEIDGQVLGKGTGLTWDEAKMQAAERALANVKSMLGQYTQRRSGSPRSFQGIPSKRLKLDYPRGLQRIPSSRYSQNASPVP</sequence>
<evidence type="ECO:0000256" key="11">
    <source>
        <dbReference type="ARBA" id="ARBA00023163"/>
    </source>
</evidence>
<dbReference type="GO" id="GO:0008420">
    <property type="term" value="F:RNA polymerase II CTD heptapeptide repeat phosphatase activity"/>
    <property type="evidence" value="ECO:0007669"/>
    <property type="project" value="InterPro"/>
</dbReference>
<dbReference type="InterPro" id="IPR023214">
    <property type="entry name" value="HAD_sf"/>
</dbReference>
<evidence type="ECO:0000256" key="12">
    <source>
        <dbReference type="ARBA" id="ARBA00023242"/>
    </source>
</evidence>
<comment type="cofactor">
    <cofactor evidence="2">
        <name>Co(2+)</name>
        <dbReference type="ChEBI" id="CHEBI:48828"/>
    </cofactor>
</comment>
<comment type="catalytic activity">
    <reaction evidence="14">
        <text>O-phospho-L-threonyl-[protein] + H2O = L-threonyl-[protein] + phosphate</text>
        <dbReference type="Rhea" id="RHEA:47004"/>
        <dbReference type="Rhea" id="RHEA-COMP:11060"/>
        <dbReference type="Rhea" id="RHEA-COMP:11605"/>
        <dbReference type="ChEBI" id="CHEBI:15377"/>
        <dbReference type="ChEBI" id="CHEBI:30013"/>
        <dbReference type="ChEBI" id="CHEBI:43474"/>
        <dbReference type="ChEBI" id="CHEBI:61977"/>
        <dbReference type="EC" id="3.1.3.16"/>
    </reaction>
</comment>
<dbReference type="InterPro" id="IPR004274">
    <property type="entry name" value="FCP1_dom"/>
</dbReference>
<keyword evidence="11" id="KW-0804">Transcription</keyword>
<keyword evidence="7" id="KW-0479">Metal-binding</keyword>
<evidence type="ECO:0000259" key="17">
    <source>
        <dbReference type="PROSITE" id="PS50137"/>
    </source>
</evidence>
<dbReference type="Gene3D" id="3.40.50.1000">
    <property type="entry name" value="HAD superfamily/HAD-like"/>
    <property type="match status" value="1"/>
</dbReference>
<evidence type="ECO:0000256" key="3">
    <source>
        <dbReference type="ARBA" id="ARBA00001946"/>
    </source>
</evidence>
<feature type="compositionally biased region" description="Polar residues" evidence="16">
    <location>
        <begin position="817"/>
        <end position="829"/>
    </location>
</feature>
<protein>
    <recommendedName>
        <fullName evidence="5">protein-serine/threonine phosphatase</fullName>
        <ecNumber evidence="5">3.1.3.16</ecNumber>
    </recommendedName>
</protein>
<evidence type="ECO:0000256" key="13">
    <source>
        <dbReference type="ARBA" id="ARBA00047761"/>
    </source>
</evidence>
<dbReference type="SUPFAM" id="SSF54768">
    <property type="entry name" value="dsRNA-binding domain-like"/>
    <property type="match status" value="2"/>
</dbReference>
<dbReference type="PROSITE" id="PS50137">
    <property type="entry name" value="DS_RBD"/>
    <property type="match status" value="2"/>
</dbReference>
<dbReference type="SMART" id="SM00358">
    <property type="entry name" value="DSRM"/>
    <property type="match status" value="2"/>
</dbReference>
<dbReference type="GO" id="GO:0005634">
    <property type="term" value="C:nucleus"/>
    <property type="evidence" value="ECO:0007669"/>
    <property type="project" value="UniProtKB-SubCell"/>
</dbReference>
<dbReference type="GO" id="GO:0046872">
    <property type="term" value="F:metal ion binding"/>
    <property type="evidence" value="ECO:0007669"/>
    <property type="project" value="UniProtKB-KW"/>
</dbReference>
<organism evidence="19 20">
    <name type="scientific">Carnegiea gigantea</name>
    <dbReference type="NCBI Taxonomy" id="171969"/>
    <lineage>
        <taxon>Eukaryota</taxon>
        <taxon>Viridiplantae</taxon>
        <taxon>Streptophyta</taxon>
        <taxon>Embryophyta</taxon>
        <taxon>Tracheophyta</taxon>
        <taxon>Spermatophyta</taxon>
        <taxon>Magnoliopsida</taxon>
        <taxon>eudicotyledons</taxon>
        <taxon>Gunneridae</taxon>
        <taxon>Pentapetalae</taxon>
        <taxon>Caryophyllales</taxon>
        <taxon>Cactineae</taxon>
        <taxon>Cactaceae</taxon>
        <taxon>Cactoideae</taxon>
        <taxon>Echinocereeae</taxon>
        <taxon>Carnegiea</taxon>
    </lineage>
</organism>
<feature type="compositionally biased region" description="Polar residues" evidence="16">
    <location>
        <begin position="949"/>
        <end position="960"/>
    </location>
</feature>
<feature type="region of interest" description="Disordered" evidence="16">
    <location>
        <begin position="816"/>
        <end position="848"/>
    </location>
</feature>
<dbReference type="FunFam" id="3.30.160.20:FF:000035">
    <property type="entry name" value="RNA polymerase II C-terminal domain phosphatase-like 2"/>
    <property type="match status" value="1"/>
</dbReference>
<feature type="region of interest" description="Disordered" evidence="16">
    <location>
        <begin position="682"/>
        <end position="744"/>
    </location>
</feature>
<evidence type="ECO:0000256" key="8">
    <source>
        <dbReference type="ARBA" id="ARBA00022801"/>
    </source>
</evidence>
<evidence type="ECO:0000256" key="15">
    <source>
        <dbReference type="PROSITE-ProRule" id="PRU00266"/>
    </source>
</evidence>
<keyword evidence="8" id="KW-0378">Hydrolase</keyword>
<dbReference type="GO" id="GO:0045892">
    <property type="term" value="P:negative regulation of DNA-templated transcription"/>
    <property type="evidence" value="ECO:0007669"/>
    <property type="project" value="UniProtKB-ARBA"/>
</dbReference>